<keyword evidence="2" id="KW-1185">Reference proteome</keyword>
<dbReference type="GeneID" id="19112381"/>
<organism evidence="1 2">
    <name type="scientific">Baudoinia panamericana (strain UAMH 10762)</name>
    <name type="common">Angels' share fungus</name>
    <name type="synonym">Baudoinia compniacensis (strain UAMH 10762)</name>
    <dbReference type="NCBI Taxonomy" id="717646"/>
    <lineage>
        <taxon>Eukaryota</taxon>
        <taxon>Fungi</taxon>
        <taxon>Dikarya</taxon>
        <taxon>Ascomycota</taxon>
        <taxon>Pezizomycotina</taxon>
        <taxon>Dothideomycetes</taxon>
        <taxon>Dothideomycetidae</taxon>
        <taxon>Mycosphaerellales</taxon>
        <taxon>Teratosphaeriaceae</taxon>
        <taxon>Baudoinia</taxon>
    </lineage>
</organism>
<protein>
    <submittedName>
        <fullName evidence="1">Uncharacterized protein</fullName>
    </submittedName>
</protein>
<name>M2MFX5_BAUPA</name>
<dbReference type="Proteomes" id="UP000011761">
    <property type="component" value="Unassembled WGS sequence"/>
</dbReference>
<dbReference type="AlphaFoldDB" id="M2MFX5"/>
<evidence type="ECO:0000313" key="2">
    <source>
        <dbReference type="Proteomes" id="UP000011761"/>
    </source>
</evidence>
<gene>
    <name evidence="1" type="ORF">BAUCODRAFT_34273</name>
</gene>
<dbReference type="HOGENOM" id="CLU_2830801_0_0_1"/>
<dbReference type="EMBL" id="KB445556">
    <property type="protein sequence ID" value="EMC95516.1"/>
    <property type="molecule type" value="Genomic_DNA"/>
</dbReference>
<proteinExistence type="predicted"/>
<evidence type="ECO:0000313" key="1">
    <source>
        <dbReference type="EMBL" id="EMC95516.1"/>
    </source>
</evidence>
<reference evidence="1 2" key="1">
    <citation type="journal article" date="2012" name="PLoS Pathog.">
        <title>Diverse lifestyles and strategies of plant pathogenesis encoded in the genomes of eighteen Dothideomycetes fungi.</title>
        <authorList>
            <person name="Ohm R.A."/>
            <person name="Feau N."/>
            <person name="Henrissat B."/>
            <person name="Schoch C.L."/>
            <person name="Horwitz B.A."/>
            <person name="Barry K.W."/>
            <person name="Condon B.J."/>
            <person name="Copeland A.C."/>
            <person name="Dhillon B."/>
            <person name="Glaser F."/>
            <person name="Hesse C.N."/>
            <person name="Kosti I."/>
            <person name="LaButti K."/>
            <person name="Lindquist E.A."/>
            <person name="Lucas S."/>
            <person name="Salamov A.A."/>
            <person name="Bradshaw R.E."/>
            <person name="Ciuffetti L."/>
            <person name="Hamelin R.C."/>
            <person name="Kema G.H.J."/>
            <person name="Lawrence C."/>
            <person name="Scott J.A."/>
            <person name="Spatafora J.W."/>
            <person name="Turgeon B.G."/>
            <person name="de Wit P.J.G.M."/>
            <person name="Zhong S."/>
            <person name="Goodwin S.B."/>
            <person name="Grigoriev I.V."/>
        </authorList>
    </citation>
    <scope>NUCLEOTIDE SEQUENCE [LARGE SCALE GENOMIC DNA]</scope>
    <source>
        <strain evidence="1 2">UAMH 10762</strain>
    </source>
</reference>
<accession>M2MFX5</accession>
<dbReference type="KEGG" id="bcom:BAUCODRAFT_34273"/>
<dbReference type="RefSeq" id="XP_007676756.1">
    <property type="nucleotide sequence ID" value="XM_007678566.1"/>
</dbReference>
<sequence length="66" mass="7692">MASLPPHQSTINRRNRTPQSFKAFTVQLHHPLTMIVQGARVFRDVRFSVLHHVRKASQEDCIKRQS</sequence>